<comment type="caution">
    <text evidence="1">The sequence shown here is derived from an EMBL/GenBank/DDBJ whole genome shotgun (WGS) entry which is preliminary data.</text>
</comment>
<protein>
    <submittedName>
        <fullName evidence="1">Uncharacterized protein</fullName>
    </submittedName>
</protein>
<accession>A0ABQ7UBZ4</accession>
<gene>
    <name evidence="1" type="ORF">KY290_031218</name>
</gene>
<dbReference type="EMBL" id="JAIVGD010000023">
    <property type="protein sequence ID" value="KAH0743225.1"/>
    <property type="molecule type" value="Genomic_DNA"/>
</dbReference>
<sequence>MVCAQEHMKTKNATAEVYRVAMAGSVHSIWKERNQEYFRGSLQALKMDRVATEAGACDKL</sequence>
<organism evidence="1 2">
    <name type="scientific">Solanum tuberosum</name>
    <name type="common">Potato</name>
    <dbReference type="NCBI Taxonomy" id="4113"/>
    <lineage>
        <taxon>Eukaryota</taxon>
        <taxon>Viridiplantae</taxon>
        <taxon>Streptophyta</taxon>
        <taxon>Embryophyta</taxon>
        <taxon>Tracheophyta</taxon>
        <taxon>Spermatophyta</taxon>
        <taxon>Magnoliopsida</taxon>
        <taxon>eudicotyledons</taxon>
        <taxon>Gunneridae</taxon>
        <taxon>Pentapetalae</taxon>
        <taxon>asterids</taxon>
        <taxon>lamiids</taxon>
        <taxon>Solanales</taxon>
        <taxon>Solanaceae</taxon>
        <taxon>Solanoideae</taxon>
        <taxon>Solaneae</taxon>
        <taxon>Solanum</taxon>
    </lineage>
</organism>
<evidence type="ECO:0000313" key="2">
    <source>
        <dbReference type="Proteomes" id="UP000826656"/>
    </source>
</evidence>
<keyword evidence="2" id="KW-1185">Reference proteome</keyword>
<reference evidence="1 2" key="1">
    <citation type="journal article" date="2021" name="bioRxiv">
        <title>Chromosome-scale and haplotype-resolved genome assembly of a tetraploid potato cultivar.</title>
        <authorList>
            <person name="Sun H."/>
            <person name="Jiao W.-B."/>
            <person name="Krause K."/>
            <person name="Campoy J.A."/>
            <person name="Goel M."/>
            <person name="Folz-Donahue K."/>
            <person name="Kukat C."/>
            <person name="Huettel B."/>
            <person name="Schneeberger K."/>
        </authorList>
    </citation>
    <scope>NUCLEOTIDE SEQUENCE [LARGE SCALE GENOMIC DNA]</scope>
    <source>
        <strain evidence="1">SolTubOtavaFocal</strain>
        <tissue evidence="1">Leaves</tissue>
    </source>
</reference>
<dbReference type="Proteomes" id="UP000826656">
    <property type="component" value="Unassembled WGS sequence"/>
</dbReference>
<proteinExistence type="predicted"/>
<name>A0ABQ7UBZ4_SOLTU</name>
<evidence type="ECO:0000313" key="1">
    <source>
        <dbReference type="EMBL" id="KAH0743225.1"/>
    </source>
</evidence>